<dbReference type="EMBL" id="PQFF01000320">
    <property type="protein sequence ID" value="RHZ60944.1"/>
    <property type="molecule type" value="Genomic_DNA"/>
</dbReference>
<dbReference type="Proteomes" id="UP000266861">
    <property type="component" value="Unassembled WGS sequence"/>
</dbReference>
<dbReference type="AlphaFoldDB" id="A0A397HHE7"/>
<gene>
    <name evidence="1" type="ORF">Glove_350g7</name>
</gene>
<keyword evidence="2" id="KW-1185">Reference proteome</keyword>
<evidence type="ECO:0000313" key="1">
    <source>
        <dbReference type="EMBL" id="RHZ60944.1"/>
    </source>
</evidence>
<organism evidence="1 2">
    <name type="scientific">Diversispora epigaea</name>
    <dbReference type="NCBI Taxonomy" id="1348612"/>
    <lineage>
        <taxon>Eukaryota</taxon>
        <taxon>Fungi</taxon>
        <taxon>Fungi incertae sedis</taxon>
        <taxon>Mucoromycota</taxon>
        <taxon>Glomeromycotina</taxon>
        <taxon>Glomeromycetes</taxon>
        <taxon>Diversisporales</taxon>
        <taxon>Diversisporaceae</taxon>
        <taxon>Diversispora</taxon>
    </lineage>
</organism>
<proteinExistence type="predicted"/>
<name>A0A397HHE7_9GLOM</name>
<accession>A0A397HHE7</accession>
<reference evidence="1 2" key="1">
    <citation type="submission" date="2018-08" db="EMBL/GenBank/DDBJ databases">
        <title>Genome and evolution of the arbuscular mycorrhizal fungus Diversispora epigaea (formerly Glomus versiforme) and its bacterial endosymbionts.</title>
        <authorList>
            <person name="Sun X."/>
            <person name="Fei Z."/>
            <person name="Harrison M."/>
        </authorList>
    </citation>
    <scope>NUCLEOTIDE SEQUENCE [LARGE SCALE GENOMIC DNA]</scope>
    <source>
        <strain evidence="1 2">IT104</strain>
    </source>
</reference>
<comment type="caution">
    <text evidence="1">The sequence shown here is derived from an EMBL/GenBank/DDBJ whole genome shotgun (WGS) entry which is preliminary data.</text>
</comment>
<evidence type="ECO:0000313" key="2">
    <source>
        <dbReference type="Proteomes" id="UP000266861"/>
    </source>
</evidence>
<evidence type="ECO:0008006" key="3">
    <source>
        <dbReference type="Google" id="ProtNLM"/>
    </source>
</evidence>
<sequence length="245" mass="28433">MTDFKTKNKTLPCKTLECKLCNKIYKRPSGLKKHKKIIKDLNTIKPSIYILPEKAIEETCQMLVYHIKEKLKQNSRHVGNVSVTIGGTESQFFGVFKGYIHNYFPKSGTYKCIFKGADAYSTLAHILKDENWGVKYFLQHQKTFVLLNSNNQNSLQESYLNKENQEPDPLQELDPLQEPDQLNIQKSRNSLKKKIYRPKPVQIIIGWKKKIKSDVYNITSSAGFIFINFIVSRTKVYNSVYVDIE</sequence>
<protein>
    <recommendedName>
        <fullName evidence="3">C2H2-type domain-containing protein</fullName>
    </recommendedName>
</protein>
<dbReference type="OrthoDB" id="2407634at2759"/>